<gene>
    <name evidence="1" type="ORF">S01H1_75797</name>
</gene>
<proteinExistence type="predicted"/>
<comment type="caution">
    <text evidence="1">The sequence shown here is derived from an EMBL/GenBank/DDBJ whole genome shotgun (WGS) entry which is preliminary data.</text>
</comment>
<name>X0Y6Z9_9ZZZZ</name>
<dbReference type="EMBL" id="BARS01050821">
    <property type="protein sequence ID" value="GAG51679.1"/>
    <property type="molecule type" value="Genomic_DNA"/>
</dbReference>
<organism evidence="1">
    <name type="scientific">marine sediment metagenome</name>
    <dbReference type="NCBI Taxonomy" id="412755"/>
    <lineage>
        <taxon>unclassified sequences</taxon>
        <taxon>metagenomes</taxon>
        <taxon>ecological metagenomes</taxon>
    </lineage>
</organism>
<reference evidence="1" key="1">
    <citation type="journal article" date="2014" name="Front. Microbiol.">
        <title>High frequency of phylogenetically diverse reductive dehalogenase-homologous genes in deep subseafloor sedimentary metagenomes.</title>
        <authorList>
            <person name="Kawai M."/>
            <person name="Futagami T."/>
            <person name="Toyoda A."/>
            <person name="Takaki Y."/>
            <person name="Nishi S."/>
            <person name="Hori S."/>
            <person name="Arai W."/>
            <person name="Tsubouchi T."/>
            <person name="Morono Y."/>
            <person name="Uchiyama I."/>
            <person name="Ito T."/>
            <person name="Fujiyama A."/>
            <person name="Inagaki F."/>
            <person name="Takami H."/>
        </authorList>
    </citation>
    <scope>NUCLEOTIDE SEQUENCE</scope>
    <source>
        <strain evidence="1">Expedition CK06-06</strain>
    </source>
</reference>
<protein>
    <submittedName>
        <fullName evidence="1">Uncharacterized protein</fullName>
    </submittedName>
</protein>
<evidence type="ECO:0000313" key="1">
    <source>
        <dbReference type="EMBL" id="GAG51679.1"/>
    </source>
</evidence>
<sequence>MTKTAPIKSFTPAICRSIREALSEAITPIAKELGV</sequence>
<accession>X0Y6Z9</accession>
<feature type="non-terminal residue" evidence="1">
    <location>
        <position position="35"/>
    </location>
</feature>
<dbReference type="AlphaFoldDB" id="X0Y6Z9"/>